<dbReference type="Pfam" id="PF02518">
    <property type="entry name" value="HATPase_c"/>
    <property type="match status" value="1"/>
</dbReference>
<dbReference type="PANTHER" id="PTHR45453:SF1">
    <property type="entry name" value="PHOSPHATE REGULON SENSOR PROTEIN PHOR"/>
    <property type="match status" value="1"/>
</dbReference>
<dbReference type="CDD" id="cd00082">
    <property type="entry name" value="HisKA"/>
    <property type="match status" value="1"/>
</dbReference>
<keyword evidence="13" id="KW-0812">Transmembrane</keyword>
<dbReference type="Gene3D" id="3.30.450.20">
    <property type="entry name" value="PAS domain"/>
    <property type="match status" value="1"/>
</dbReference>
<comment type="catalytic activity">
    <reaction evidence="1">
        <text>ATP + protein L-histidine = ADP + protein N-phospho-L-histidine.</text>
        <dbReference type="EC" id="2.7.13.3"/>
    </reaction>
</comment>
<evidence type="ECO:0000313" key="18">
    <source>
        <dbReference type="Proteomes" id="UP000017131"/>
    </source>
</evidence>
<dbReference type="PROSITE" id="PS50109">
    <property type="entry name" value="HIS_KIN"/>
    <property type="match status" value="1"/>
</dbReference>
<feature type="domain" description="HAMP" evidence="16">
    <location>
        <begin position="167"/>
        <end position="219"/>
    </location>
</feature>
<dbReference type="CDD" id="cd06225">
    <property type="entry name" value="HAMP"/>
    <property type="match status" value="1"/>
</dbReference>
<feature type="domain" description="Histidine kinase" evidence="14">
    <location>
        <begin position="349"/>
        <end position="565"/>
    </location>
</feature>
<dbReference type="InterPro" id="IPR036097">
    <property type="entry name" value="HisK_dim/P_sf"/>
</dbReference>
<keyword evidence="18" id="KW-1185">Reference proteome</keyword>
<dbReference type="SUPFAM" id="SSF47384">
    <property type="entry name" value="Homodimeric domain of signal transducing histidine kinase"/>
    <property type="match status" value="1"/>
</dbReference>
<dbReference type="InterPro" id="IPR003661">
    <property type="entry name" value="HisK_dim/P_dom"/>
</dbReference>
<feature type="transmembrane region" description="Helical" evidence="13">
    <location>
        <begin position="143"/>
        <end position="162"/>
    </location>
</feature>
<dbReference type="InterPro" id="IPR013767">
    <property type="entry name" value="PAS_fold"/>
</dbReference>
<dbReference type="EC" id="2.7.13.3" evidence="3"/>
<dbReference type="SMART" id="SM00388">
    <property type="entry name" value="HisKA"/>
    <property type="match status" value="1"/>
</dbReference>
<keyword evidence="7" id="KW-0808">Transferase</keyword>
<keyword evidence="6" id="KW-0597">Phosphoprotein</keyword>
<dbReference type="PROSITE" id="PS50112">
    <property type="entry name" value="PAS"/>
    <property type="match status" value="1"/>
</dbReference>
<dbReference type="CDD" id="cd00075">
    <property type="entry name" value="HATPase"/>
    <property type="match status" value="1"/>
</dbReference>
<dbReference type="Proteomes" id="UP000017131">
    <property type="component" value="Unassembled WGS sequence"/>
</dbReference>
<protein>
    <recommendedName>
        <fullName evidence="4">Sensor protein kinase WalK</fullName>
        <ecNumber evidence="3">2.7.13.3</ecNumber>
    </recommendedName>
</protein>
<dbReference type="InterPro" id="IPR000014">
    <property type="entry name" value="PAS"/>
</dbReference>
<evidence type="ECO:0000256" key="2">
    <source>
        <dbReference type="ARBA" id="ARBA00004651"/>
    </source>
</evidence>
<dbReference type="Gene3D" id="3.30.565.10">
    <property type="entry name" value="Histidine kinase-like ATPase, C-terminal domain"/>
    <property type="match status" value="1"/>
</dbReference>
<evidence type="ECO:0000259" key="14">
    <source>
        <dbReference type="PROSITE" id="PS50109"/>
    </source>
</evidence>
<keyword evidence="10" id="KW-0067">ATP-binding</keyword>
<sequence>MKFYTRLLLTLAILIISCLVALGLLINHAIYTTISSRDAENLKHDAERINKTYKAHHEEALKEYAHLNNFTISIHSNDGGKTLFKSDKKVPANPNINVVGNPSNLLYDTHHDNRRFTYKYISNDHFIIITGYDNEITQLQFEAWKYIAIIGLFIIALVFLIVRNINRTYIRPINDVTYATKLLAQGHYHIRVPESNVKETRDLFVTTNELARRLQKMYNEQKIQSNRLKTTLENIPSSVLMIDKYGKIVIANTAYYEMFNPETNVVNQNYNRVIKGKLNTLIIDAFKTEKTMNEQVKVYLNNVHERYFDTVCVPILSRKKKRMQGMVVVLHDITSLKKLENLRREFVANVSHELKTPITSIKGFAETLIDGAKNDETTLDEFLNIILKESNRIESLVEDLLDLSHIEQQKEIETEPVDLSDVTRNTVKTLYTNGKKKNITLETDIEDYVIIDAETSKIAQVVVNIVSNAINYSPQDSRIHVRVYKDGEKRVLEVEDFGIGIAPEDQKHIFERFYRVDKARSRDSGGTGLGLSITKHIVEAYHGRIQIDSQVGVGTTFKVIFFDNKNKSIKLS</sequence>
<evidence type="ECO:0000259" key="16">
    <source>
        <dbReference type="PROSITE" id="PS50885"/>
    </source>
</evidence>
<dbReference type="SMART" id="SM00387">
    <property type="entry name" value="HATPase_c"/>
    <property type="match status" value="1"/>
</dbReference>
<dbReference type="InterPro" id="IPR035965">
    <property type="entry name" value="PAS-like_dom_sf"/>
</dbReference>
<evidence type="ECO:0000256" key="5">
    <source>
        <dbReference type="ARBA" id="ARBA00022475"/>
    </source>
</evidence>
<dbReference type="PANTHER" id="PTHR45453">
    <property type="entry name" value="PHOSPHATE REGULON SENSOR PROTEIN PHOR"/>
    <property type="match status" value="1"/>
</dbReference>
<dbReference type="Gene3D" id="1.10.287.130">
    <property type="match status" value="1"/>
</dbReference>
<evidence type="ECO:0000256" key="13">
    <source>
        <dbReference type="SAM" id="Phobius"/>
    </source>
</evidence>
<keyword evidence="13" id="KW-1133">Transmembrane helix</keyword>
<keyword evidence="11" id="KW-0902">Two-component regulatory system</keyword>
<evidence type="ECO:0000256" key="7">
    <source>
        <dbReference type="ARBA" id="ARBA00022679"/>
    </source>
</evidence>
<keyword evidence="5" id="KW-1003">Cell membrane</keyword>
<dbReference type="PRINTS" id="PR00344">
    <property type="entry name" value="BCTRLSENSOR"/>
</dbReference>
<evidence type="ECO:0000259" key="15">
    <source>
        <dbReference type="PROSITE" id="PS50112"/>
    </source>
</evidence>
<evidence type="ECO:0000256" key="9">
    <source>
        <dbReference type="ARBA" id="ARBA00022777"/>
    </source>
</evidence>
<dbReference type="Gene3D" id="6.10.340.10">
    <property type="match status" value="1"/>
</dbReference>
<dbReference type="InterPro" id="IPR036890">
    <property type="entry name" value="HATPase_C_sf"/>
</dbReference>
<organism evidence="17 18">
    <name type="scientific">Staphylococcus simulans UMC-CNS-990</name>
    <dbReference type="NCBI Taxonomy" id="1405498"/>
    <lineage>
        <taxon>Bacteria</taxon>
        <taxon>Bacillati</taxon>
        <taxon>Bacillota</taxon>
        <taxon>Bacilli</taxon>
        <taxon>Bacillales</taxon>
        <taxon>Staphylococcaceae</taxon>
        <taxon>Staphylococcus</taxon>
    </lineage>
</organism>
<dbReference type="Pfam" id="PF00989">
    <property type="entry name" value="PAS"/>
    <property type="match status" value="1"/>
</dbReference>
<evidence type="ECO:0000256" key="8">
    <source>
        <dbReference type="ARBA" id="ARBA00022741"/>
    </source>
</evidence>
<proteinExistence type="predicted"/>
<evidence type="ECO:0000256" key="11">
    <source>
        <dbReference type="ARBA" id="ARBA00023012"/>
    </source>
</evidence>
<dbReference type="GeneID" id="77331421"/>
<gene>
    <name evidence="17" type="ORF">SSIM_11405</name>
</gene>
<dbReference type="InterPro" id="IPR003594">
    <property type="entry name" value="HATPase_dom"/>
</dbReference>
<comment type="caution">
    <text evidence="17">The sequence shown here is derived from an EMBL/GenBank/DDBJ whole genome shotgun (WGS) entry which is preliminary data.</text>
</comment>
<dbReference type="RefSeq" id="WP_002481167.1">
    <property type="nucleotide sequence ID" value="NZ_AXDY01000012.1"/>
</dbReference>
<accession>A0ABN0PAQ3</accession>
<evidence type="ECO:0000256" key="1">
    <source>
        <dbReference type="ARBA" id="ARBA00000085"/>
    </source>
</evidence>
<name>A0ABN0PAQ3_STASI</name>
<dbReference type="InterPro" id="IPR050351">
    <property type="entry name" value="BphY/WalK/GraS-like"/>
</dbReference>
<keyword evidence="12 13" id="KW-0472">Membrane</keyword>
<dbReference type="GO" id="GO:0016301">
    <property type="term" value="F:kinase activity"/>
    <property type="evidence" value="ECO:0007669"/>
    <property type="project" value="UniProtKB-KW"/>
</dbReference>
<dbReference type="InterPro" id="IPR003660">
    <property type="entry name" value="HAMP_dom"/>
</dbReference>
<comment type="subcellular location">
    <subcellularLocation>
        <location evidence="2">Cell membrane</location>
        <topology evidence="2">Multi-pass membrane protein</topology>
    </subcellularLocation>
</comment>
<dbReference type="PROSITE" id="PS50885">
    <property type="entry name" value="HAMP"/>
    <property type="match status" value="1"/>
</dbReference>
<evidence type="ECO:0000313" key="17">
    <source>
        <dbReference type="EMBL" id="ERS92614.1"/>
    </source>
</evidence>
<dbReference type="PROSITE" id="PS51257">
    <property type="entry name" value="PROKAR_LIPOPROTEIN"/>
    <property type="match status" value="1"/>
</dbReference>
<feature type="domain" description="PAS" evidence="15">
    <location>
        <begin position="224"/>
        <end position="260"/>
    </location>
</feature>
<evidence type="ECO:0000256" key="12">
    <source>
        <dbReference type="ARBA" id="ARBA00023136"/>
    </source>
</evidence>
<evidence type="ECO:0000256" key="6">
    <source>
        <dbReference type="ARBA" id="ARBA00022553"/>
    </source>
</evidence>
<dbReference type="NCBIfam" id="NF046044">
    <property type="entry name" value="PnpS"/>
    <property type="match status" value="1"/>
</dbReference>
<dbReference type="Pfam" id="PF00512">
    <property type="entry name" value="HisKA"/>
    <property type="match status" value="1"/>
</dbReference>
<dbReference type="EMBL" id="AXDY01000012">
    <property type="protein sequence ID" value="ERS92614.1"/>
    <property type="molecule type" value="Genomic_DNA"/>
</dbReference>
<dbReference type="SUPFAM" id="SSF55785">
    <property type="entry name" value="PYP-like sensor domain (PAS domain)"/>
    <property type="match status" value="1"/>
</dbReference>
<keyword evidence="8" id="KW-0547">Nucleotide-binding</keyword>
<evidence type="ECO:0000256" key="3">
    <source>
        <dbReference type="ARBA" id="ARBA00012438"/>
    </source>
</evidence>
<evidence type="ECO:0000256" key="4">
    <source>
        <dbReference type="ARBA" id="ARBA00017772"/>
    </source>
</evidence>
<dbReference type="InterPro" id="IPR005467">
    <property type="entry name" value="His_kinase_dom"/>
</dbReference>
<reference evidence="17 18" key="1">
    <citation type="journal article" date="2013" name="Genome Announc.">
        <title>Draft Genome Sequence of Staphylococcus simulans UMC-CNS-990, Isolated from a Case of Chronic Bovine Mastitis.</title>
        <authorList>
            <person name="Calcutt M.J."/>
            <person name="Foecking M.F."/>
            <person name="Hsieh H.Y."/>
            <person name="Perry J."/>
            <person name="Stewart G.C."/>
            <person name="Middleton J.R."/>
        </authorList>
    </citation>
    <scope>NUCLEOTIDE SEQUENCE [LARGE SCALE GENOMIC DNA]</scope>
    <source>
        <strain evidence="17 18">UMC-CNS-990</strain>
    </source>
</reference>
<keyword evidence="9 17" id="KW-0418">Kinase</keyword>
<dbReference type="SUPFAM" id="SSF55874">
    <property type="entry name" value="ATPase domain of HSP90 chaperone/DNA topoisomerase II/histidine kinase"/>
    <property type="match status" value="1"/>
</dbReference>
<evidence type="ECO:0000256" key="10">
    <source>
        <dbReference type="ARBA" id="ARBA00022840"/>
    </source>
</evidence>
<dbReference type="InterPro" id="IPR004358">
    <property type="entry name" value="Sig_transdc_His_kin-like_C"/>
</dbReference>